<dbReference type="InterPro" id="IPR027417">
    <property type="entry name" value="P-loop_NTPase"/>
</dbReference>
<evidence type="ECO:0000256" key="4">
    <source>
        <dbReference type="ARBA" id="ARBA00022496"/>
    </source>
</evidence>
<dbReference type="InterPro" id="IPR003593">
    <property type="entry name" value="AAA+_ATPase"/>
</dbReference>
<dbReference type="PANTHER" id="PTHR42771:SF2">
    <property type="entry name" value="IRON(3+)-HYDROXAMATE IMPORT ATP-BINDING PROTEIN FHUC"/>
    <property type="match status" value="1"/>
</dbReference>
<evidence type="ECO:0000313" key="10">
    <source>
        <dbReference type="Proteomes" id="UP000034883"/>
    </source>
</evidence>
<keyword evidence="4" id="KW-0410">Iron transport</keyword>
<evidence type="ECO:0000256" key="7">
    <source>
        <dbReference type="ARBA" id="ARBA00023136"/>
    </source>
</evidence>
<dbReference type="GO" id="GO:0006302">
    <property type="term" value="P:double-strand break repair"/>
    <property type="evidence" value="ECO:0007669"/>
    <property type="project" value="InterPro"/>
</dbReference>
<gene>
    <name evidence="9" type="ORF">DB32_002430</name>
</gene>
<dbReference type="KEGG" id="samy:DB32_002430"/>
<accession>A0A0F6W1R5</accession>
<keyword evidence="7" id="KW-0472">Membrane</keyword>
<dbReference type="AlphaFoldDB" id="A0A0F6W1R5"/>
<evidence type="ECO:0000256" key="1">
    <source>
        <dbReference type="ARBA" id="ARBA00004202"/>
    </source>
</evidence>
<evidence type="ECO:0000256" key="5">
    <source>
        <dbReference type="ARBA" id="ARBA00023004"/>
    </source>
</evidence>
<feature type="domain" description="AAA+ ATPase" evidence="8">
    <location>
        <begin position="41"/>
        <end position="220"/>
    </location>
</feature>
<dbReference type="SMART" id="SM00382">
    <property type="entry name" value="AAA"/>
    <property type="match status" value="1"/>
</dbReference>
<dbReference type="CDD" id="cd00267">
    <property type="entry name" value="ABC_ATPase"/>
    <property type="match status" value="1"/>
</dbReference>
<dbReference type="STRING" id="927083.DB32_002430"/>
<dbReference type="Proteomes" id="UP000034883">
    <property type="component" value="Chromosome"/>
</dbReference>
<dbReference type="SUPFAM" id="SSF52540">
    <property type="entry name" value="P-loop containing nucleoside triphosphate hydrolases"/>
    <property type="match status" value="1"/>
</dbReference>
<dbReference type="Gene3D" id="3.40.50.300">
    <property type="entry name" value="P-loop containing nucleotide triphosphate hydrolases"/>
    <property type="match status" value="2"/>
</dbReference>
<evidence type="ECO:0000256" key="3">
    <source>
        <dbReference type="ARBA" id="ARBA00022475"/>
    </source>
</evidence>
<keyword evidence="9" id="KW-0067">ATP-binding</keyword>
<evidence type="ECO:0000313" key="9">
    <source>
        <dbReference type="EMBL" id="AKF05281.1"/>
    </source>
</evidence>
<dbReference type="InterPro" id="IPR038729">
    <property type="entry name" value="Rad50/SbcC_AAA"/>
</dbReference>
<keyword evidence="5" id="KW-0408">Iron</keyword>
<dbReference type="PANTHER" id="PTHR42771">
    <property type="entry name" value="IRON(3+)-HYDROXAMATE IMPORT ATP-BINDING PROTEIN FHUC"/>
    <property type="match status" value="1"/>
</dbReference>
<name>A0A0F6W1R5_9BACT</name>
<dbReference type="InterPro" id="IPR003959">
    <property type="entry name" value="ATPase_AAA_core"/>
</dbReference>
<dbReference type="GO" id="GO:0006826">
    <property type="term" value="P:iron ion transport"/>
    <property type="evidence" value="ECO:0007669"/>
    <property type="project" value="UniProtKB-KW"/>
</dbReference>
<evidence type="ECO:0000256" key="2">
    <source>
        <dbReference type="ARBA" id="ARBA00022448"/>
    </source>
</evidence>
<reference evidence="9 10" key="1">
    <citation type="submission" date="2015-03" db="EMBL/GenBank/DDBJ databases">
        <title>Genome assembly of Sandaracinus amylolyticus DSM 53668.</title>
        <authorList>
            <person name="Sharma G."/>
            <person name="Subramanian S."/>
        </authorList>
    </citation>
    <scope>NUCLEOTIDE SEQUENCE [LARGE SCALE GENOMIC DNA]</scope>
    <source>
        <strain evidence="9 10">DSM 53668</strain>
    </source>
</reference>
<keyword evidence="9" id="KW-0547">Nucleotide-binding</keyword>
<evidence type="ECO:0000259" key="8">
    <source>
        <dbReference type="SMART" id="SM00382"/>
    </source>
</evidence>
<dbReference type="Pfam" id="PF13304">
    <property type="entry name" value="AAA_21"/>
    <property type="match status" value="1"/>
</dbReference>
<comment type="subcellular location">
    <subcellularLocation>
        <location evidence="1">Cell membrane</location>
        <topology evidence="1">Peripheral membrane protein</topology>
    </subcellularLocation>
</comment>
<sequence length="253" mass="27911">MSGAAFAPYLRRVRIRPDRVPGWDAFPFDLPFVPALDLELRAPVTFFVGENGSGKSTLLEAIAALLRLPVAGGGRTELADEHAPDDGALLATALVPSMTRSPRDLYFFRAEHVAHFAELLEAREDDPDFRGDPYASYGGKTLLRRSHGEAFLAMLTSRLGGGLYLMDEPESALSPQRQLALLARMWDLVEDGSTQLLIATHSPILMTFPGAQIVSFDGGSLRDVRLEDTSHYEITSGVLSSPERYWKHLRDRS</sequence>
<keyword evidence="3" id="KW-1003">Cell membrane</keyword>
<dbReference type="GO" id="GO:0005524">
    <property type="term" value="F:ATP binding"/>
    <property type="evidence" value="ECO:0007669"/>
    <property type="project" value="UniProtKB-KW"/>
</dbReference>
<evidence type="ECO:0000256" key="6">
    <source>
        <dbReference type="ARBA" id="ARBA00023065"/>
    </source>
</evidence>
<organism evidence="9 10">
    <name type="scientific">Sandaracinus amylolyticus</name>
    <dbReference type="NCBI Taxonomy" id="927083"/>
    <lineage>
        <taxon>Bacteria</taxon>
        <taxon>Pseudomonadati</taxon>
        <taxon>Myxococcota</taxon>
        <taxon>Polyangia</taxon>
        <taxon>Polyangiales</taxon>
        <taxon>Sandaracinaceae</taxon>
        <taxon>Sandaracinus</taxon>
    </lineage>
</organism>
<keyword evidence="6" id="KW-0406">Ion transport</keyword>
<dbReference type="EMBL" id="CP011125">
    <property type="protein sequence ID" value="AKF05281.1"/>
    <property type="molecule type" value="Genomic_DNA"/>
</dbReference>
<dbReference type="GO" id="GO:0016887">
    <property type="term" value="F:ATP hydrolysis activity"/>
    <property type="evidence" value="ECO:0007669"/>
    <property type="project" value="InterPro"/>
</dbReference>
<protein>
    <submittedName>
        <fullName evidence="9">ABC transporter, ATP-binding protein</fullName>
    </submittedName>
</protein>
<keyword evidence="10" id="KW-1185">Reference proteome</keyword>
<dbReference type="Pfam" id="PF13476">
    <property type="entry name" value="AAA_23"/>
    <property type="match status" value="1"/>
</dbReference>
<dbReference type="GO" id="GO:0005886">
    <property type="term" value="C:plasma membrane"/>
    <property type="evidence" value="ECO:0007669"/>
    <property type="project" value="UniProtKB-SubCell"/>
</dbReference>
<dbReference type="InterPro" id="IPR051535">
    <property type="entry name" value="Siderophore_ABC-ATPase"/>
</dbReference>
<proteinExistence type="predicted"/>
<keyword evidence="2" id="KW-0813">Transport</keyword>